<protein>
    <submittedName>
        <fullName evidence="3">Uncharacterized protein</fullName>
    </submittedName>
</protein>
<accession>B8A6R0</accession>
<dbReference type="STRING" id="39946.B8A6R0"/>
<keyword evidence="2" id="KW-0812">Transmembrane</keyword>
<organism evidence="3 4">
    <name type="scientific">Oryza sativa subsp. indica</name>
    <name type="common">Rice</name>
    <dbReference type="NCBI Taxonomy" id="39946"/>
    <lineage>
        <taxon>Eukaryota</taxon>
        <taxon>Viridiplantae</taxon>
        <taxon>Streptophyta</taxon>
        <taxon>Embryophyta</taxon>
        <taxon>Tracheophyta</taxon>
        <taxon>Spermatophyta</taxon>
        <taxon>Magnoliopsida</taxon>
        <taxon>Liliopsida</taxon>
        <taxon>Poales</taxon>
        <taxon>Poaceae</taxon>
        <taxon>BOP clade</taxon>
        <taxon>Oryzoideae</taxon>
        <taxon>Oryzeae</taxon>
        <taxon>Oryzinae</taxon>
        <taxon>Oryza</taxon>
        <taxon>Oryza sativa</taxon>
    </lineage>
</organism>
<proteinExistence type="predicted"/>
<dbReference type="AlphaFoldDB" id="B8A6R0"/>
<name>B8A6R0_ORYSI</name>
<feature type="region of interest" description="Disordered" evidence="1">
    <location>
        <begin position="1"/>
        <end position="28"/>
    </location>
</feature>
<dbReference type="HOGENOM" id="CLU_1449892_0_0_1"/>
<reference evidence="3 4" key="1">
    <citation type="journal article" date="2005" name="PLoS Biol.">
        <title>The genomes of Oryza sativa: a history of duplications.</title>
        <authorList>
            <person name="Yu J."/>
            <person name="Wang J."/>
            <person name="Lin W."/>
            <person name="Li S."/>
            <person name="Li H."/>
            <person name="Zhou J."/>
            <person name="Ni P."/>
            <person name="Dong W."/>
            <person name="Hu S."/>
            <person name="Zeng C."/>
            <person name="Zhang J."/>
            <person name="Zhang Y."/>
            <person name="Li R."/>
            <person name="Xu Z."/>
            <person name="Li S."/>
            <person name="Li X."/>
            <person name="Zheng H."/>
            <person name="Cong L."/>
            <person name="Lin L."/>
            <person name="Yin J."/>
            <person name="Geng J."/>
            <person name="Li G."/>
            <person name="Shi J."/>
            <person name="Liu J."/>
            <person name="Lv H."/>
            <person name="Li J."/>
            <person name="Wang J."/>
            <person name="Deng Y."/>
            <person name="Ran L."/>
            <person name="Shi X."/>
            <person name="Wang X."/>
            <person name="Wu Q."/>
            <person name="Li C."/>
            <person name="Ren X."/>
            <person name="Wang J."/>
            <person name="Wang X."/>
            <person name="Li D."/>
            <person name="Liu D."/>
            <person name="Zhang X."/>
            <person name="Ji Z."/>
            <person name="Zhao W."/>
            <person name="Sun Y."/>
            <person name="Zhang Z."/>
            <person name="Bao J."/>
            <person name="Han Y."/>
            <person name="Dong L."/>
            <person name="Ji J."/>
            <person name="Chen P."/>
            <person name="Wu S."/>
            <person name="Liu J."/>
            <person name="Xiao Y."/>
            <person name="Bu D."/>
            <person name="Tan J."/>
            <person name="Yang L."/>
            <person name="Ye C."/>
            <person name="Zhang J."/>
            <person name="Xu J."/>
            <person name="Zhou Y."/>
            <person name="Yu Y."/>
            <person name="Zhang B."/>
            <person name="Zhuang S."/>
            <person name="Wei H."/>
            <person name="Liu B."/>
            <person name="Lei M."/>
            <person name="Yu H."/>
            <person name="Li Y."/>
            <person name="Xu H."/>
            <person name="Wei S."/>
            <person name="He X."/>
            <person name="Fang L."/>
            <person name="Zhang Z."/>
            <person name="Zhang Y."/>
            <person name="Huang X."/>
            <person name="Su Z."/>
            <person name="Tong W."/>
            <person name="Li J."/>
            <person name="Tong Z."/>
            <person name="Li S."/>
            <person name="Ye J."/>
            <person name="Wang L."/>
            <person name="Fang L."/>
            <person name="Lei T."/>
            <person name="Chen C."/>
            <person name="Chen H."/>
            <person name="Xu Z."/>
            <person name="Li H."/>
            <person name="Huang H."/>
            <person name="Zhang F."/>
            <person name="Xu H."/>
            <person name="Li N."/>
            <person name="Zhao C."/>
            <person name="Li S."/>
            <person name="Dong L."/>
            <person name="Huang Y."/>
            <person name="Li L."/>
            <person name="Xi Y."/>
            <person name="Qi Q."/>
            <person name="Li W."/>
            <person name="Zhang B."/>
            <person name="Hu W."/>
            <person name="Zhang Y."/>
            <person name="Tian X."/>
            <person name="Jiao Y."/>
            <person name="Liang X."/>
            <person name="Jin J."/>
            <person name="Gao L."/>
            <person name="Zheng W."/>
            <person name="Hao B."/>
            <person name="Liu S."/>
            <person name="Wang W."/>
            <person name="Yuan L."/>
            <person name="Cao M."/>
            <person name="McDermott J."/>
            <person name="Samudrala R."/>
            <person name="Wang J."/>
            <person name="Wong G.K."/>
            <person name="Yang H."/>
        </authorList>
    </citation>
    <scope>NUCLEOTIDE SEQUENCE [LARGE SCALE GENOMIC DNA]</scope>
    <source>
        <strain evidence="4">cv. 93-11</strain>
    </source>
</reference>
<dbReference type="EMBL" id="CM000126">
    <property type="protein sequence ID" value="EEC70492.1"/>
    <property type="molecule type" value="Genomic_DNA"/>
</dbReference>
<gene>
    <name evidence="3" type="ORF">OsI_01564</name>
</gene>
<sequence length="187" mass="20380">MERGGFGGAGRHDEEAPAMRPAPQQRYRTVESHDRAVVQMAPMEFGSSADASASAGPSGVNRAKTDLFNYLYIRYIKPGTNLRTDARMHMASSNGRSSNGSQGDSKLELFGFDSLVNILGLKRMVGEQAQASASTRDGENAGIAIGHPKVVFRLTLQVQFLILIIILFMHSLFTSHIVMHCMTLIPV</sequence>
<evidence type="ECO:0000313" key="3">
    <source>
        <dbReference type="EMBL" id="EEC70492.1"/>
    </source>
</evidence>
<evidence type="ECO:0000256" key="2">
    <source>
        <dbReference type="SAM" id="Phobius"/>
    </source>
</evidence>
<dbReference type="Gramene" id="BGIOSGA001806-TA">
    <property type="protein sequence ID" value="BGIOSGA001806-PA"/>
    <property type="gene ID" value="BGIOSGA001806"/>
</dbReference>
<keyword evidence="4" id="KW-1185">Reference proteome</keyword>
<evidence type="ECO:0000313" key="4">
    <source>
        <dbReference type="Proteomes" id="UP000007015"/>
    </source>
</evidence>
<keyword evidence="2" id="KW-0472">Membrane</keyword>
<dbReference type="Proteomes" id="UP000007015">
    <property type="component" value="Chromosome 1"/>
</dbReference>
<evidence type="ECO:0000256" key="1">
    <source>
        <dbReference type="SAM" id="MobiDB-lite"/>
    </source>
</evidence>
<feature type="transmembrane region" description="Helical" evidence="2">
    <location>
        <begin position="160"/>
        <end position="185"/>
    </location>
</feature>
<keyword evidence="2" id="KW-1133">Transmembrane helix</keyword>